<dbReference type="EMBL" id="FNXT01000731">
    <property type="protein sequence ID" value="SZX66703.1"/>
    <property type="molecule type" value="Genomic_DNA"/>
</dbReference>
<proteinExistence type="predicted"/>
<dbReference type="InterPro" id="IPR019546">
    <property type="entry name" value="TAT_signal_bac_arc"/>
</dbReference>
<dbReference type="InterPro" id="IPR006311">
    <property type="entry name" value="TAT_signal"/>
</dbReference>
<dbReference type="GO" id="GO:0015979">
    <property type="term" value="P:photosynthesis"/>
    <property type="evidence" value="ECO:0007669"/>
    <property type="project" value="InterPro"/>
</dbReference>
<dbReference type="Proteomes" id="UP000256970">
    <property type="component" value="Unassembled WGS sequence"/>
</dbReference>
<dbReference type="PROSITE" id="PS51318">
    <property type="entry name" value="TAT"/>
    <property type="match status" value="1"/>
</dbReference>
<reference evidence="2 3" key="1">
    <citation type="submission" date="2016-10" db="EMBL/GenBank/DDBJ databases">
        <authorList>
            <person name="Cai Z."/>
        </authorList>
    </citation>
    <scope>NUCLEOTIDE SEQUENCE [LARGE SCALE GENOMIC DNA]</scope>
</reference>
<evidence type="ECO:0000313" key="2">
    <source>
        <dbReference type="EMBL" id="SZX66703.1"/>
    </source>
</evidence>
<dbReference type="GO" id="GO:0005509">
    <property type="term" value="F:calcium ion binding"/>
    <property type="evidence" value="ECO:0007669"/>
    <property type="project" value="InterPro"/>
</dbReference>
<dbReference type="InterPro" id="IPR008797">
    <property type="entry name" value="PSII_PsbQ"/>
</dbReference>
<dbReference type="GO" id="GO:0009654">
    <property type="term" value="C:photosystem II oxygen evolving complex"/>
    <property type="evidence" value="ECO:0007669"/>
    <property type="project" value="InterPro"/>
</dbReference>
<evidence type="ECO:0000256" key="1">
    <source>
        <dbReference type="SAM" id="MobiDB-lite"/>
    </source>
</evidence>
<dbReference type="Pfam" id="PF05757">
    <property type="entry name" value="PsbQ"/>
    <property type="match status" value="1"/>
</dbReference>
<feature type="compositionally biased region" description="Gly residues" evidence="1">
    <location>
        <begin position="69"/>
        <end position="78"/>
    </location>
</feature>
<organism evidence="2 3">
    <name type="scientific">Tetradesmus obliquus</name>
    <name type="common">Green alga</name>
    <name type="synonym">Acutodesmus obliquus</name>
    <dbReference type="NCBI Taxonomy" id="3088"/>
    <lineage>
        <taxon>Eukaryota</taxon>
        <taxon>Viridiplantae</taxon>
        <taxon>Chlorophyta</taxon>
        <taxon>core chlorophytes</taxon>
        <taxon>Chlorophyceae</taxon>
        <taxon>CS clade</taxon>
        <taxon>Sphaeropleales</taxon>
        <taxon>Scenedesmaceae</taxon>
        <taxon>Tetradesmus</taxon>
    </lineage>
</organism>
<dbReference type="GO" id="GO:0019898">
    <property type="term" value="C:extrinsic component of membrane"/>
    <property type="evidence" value="ECO:0007669"/>
    <property type="project" value="InterPro"/>
</dbReference>
<protein>
    <submittedName>
        <fullName evidence="2">Uncharacterized protein</fullName>
    </submittedName>
</protein>
<dbReference type="AlphaFoldDB" id="A0A383VP78"/>
<sequence>MALAMKQAVATRAGVRPSRAAVVVRAQVQETSSRRSVLGLVAAGIAAAALAAPQQASALVIPSQESYGGLGRKTGGAGSSPKSPTRASMEGYTLEGTKKGGVSLKTKKKLLAKAKAEAMAVAKK</sequence>
<dbReference type="OrthoDB" id="543322at2759"/>
<gene>
    <name evidence="2" type="ORF">BQ4739_LOCUS7121</name>
</gene>
<dbReference type="NCBIfam" id="TIGR01409">
    <property type="entry name" value="TAT_signal_seq"/>
    <property type="match status" value="1"/>
</dbReference>
<keyword evidence="3" id="KW-1185">Reference proteome</keyword>
<name>A0A383VP78_TETOB</name>
<feature type="region of interest" description="Disordered" evidence="1">
    <location>
        <begin position="69"/>
        <end position="98"/>
    </location>
</feature>
<evidence type="ECO:0000313" key="3">
    <source>
        <dbReference type="Proteomes" id="UP000256970"/>
    </source>
</evidence>
<accession>A0A383VP78</accession>